<dbReference type="AlphaFoldDB" id="A0A5N5QQW6"/>
<dbReference type="OrthoDB" id="3243043at2759"/>
<feature type="region of interest" description="Disordered" evidence="1">
    <location>
        <begin position="142"/>
        <end position="175"/>
    </location>
</feature>
<dbReference type="EMBL" id="SSOP01000033">
    <property type="protein sequence ID" value="KAB5593617.1"/>
    <property type="molecule type" value="Genomic_DNA"/>
</dbReference>
<evidence type="ECO:0000313" key="2">
    <source>
        <dbReference type="EMBL" id="KAB5593617.1"/>
    </source>
</evidence>
<dbReference type="Proteomes" id="UP000383932">
    <property type="component" value="Unassembled WGS sequence"/>
</dbReference>
<sequence length="262" mass="28024">MTPTSTHPRRRAHTMPIEKWDVAVWNDQVNSEINIGAPCAPSARFATTASAFGIGAGRAFATRRKPRPLPDSDARSAALAALHRSVEEHDAGILARMRELEERCNLVPDSLALPPDSGASRGRKRAVGSWDDDGDIEMACWHERRRRRSSPRASALRPGDEHASSDDGSIDSDDDLDIVIVPGESSPSLLASTPPSLSTSLASLASDIQLDSRNYTPLHPKGVDDLVAALAGGAGSVVEWSTDMSDSPYINPDITQAGALWS</sequence>
<comment type="caution">
    <text evidence="2">The sequence shown here is derived from an EMBL/GenBank/DDBJ whole genome shotgun (WGS) entry which is preliminary data.</text>
</comment>
<name>A0A5N5QQW6_9AGAM</name>
<accession>A0A5N5QQW6</accession>
<keyword evidence="3" id="KW-1185">Reference proteome</keyword>
<feature type="region of interest" description="Disordered" evidence="1">
    <location>
        <begin position="109"/>
        <end position="129"/>
    </location>
</feature>
<organism evidence="2 3">
    <name type="scientific">Ceratobasidium theobromae</name>
    <dbReference type="NCBI Taxonomy" id="1582974"/>
    <lineage>
        <taxon>Eukaryota</taxon>
        <taxon>Fungi</taxon>
        <taxon>Dikarya</taxon>
        <taxon>Basidiomycota</taxon>
        <taxon>Agaricomycotina</taxon>
        <taxon>Agaricomycetes</taxon>
        <taxon>Cantharellales</taxon>
        <taxon>Ceratobasidiaceae</taxon>
        <taxon>Ceratobasidium</taxon>
    </lineage>
</organism>
<evidence type="ECO:0000313" key="3">
    <source>
        <dbReference type="Proteomes" id="UP000383932"/>
    </source>
</evidence>
<evidence type="ECO:0000256" key="1">
    <source>
        <dbReference type="SAM" id="MobiDB-lite"/>
    </source>
</evidence>
<gene>
    <name evidence="2" type="ORF">CTheo_2910</name>
</gene>
<proteinExistence type="predicted"/>
<reference evidence="2 3" key="1">
    <citation type="journal article" date="2019" name="Fungal Biol. Biotechnol.">
        <title>Draft genome sequence of fastidious pathogen Ceratobasidium theobromae, which causes vascular-streak dieback in Theobroma cacao.</title>
        <authorList>
            <person name="Ali S.S."/>
            <person name="Asman A."/>
            <person name="Shao J."/>
            <person name="Firmansyah A.P."/>
            <person name="Susilo A.W."/>
            <person name="Rosmana A."/>
            <person name="McMahon P."/>
            <person name="Junaid M."/>
            <person name="Guest D."/>
            <person name="Kheng T.Y."/>
            <person name="Meinhardt L.W."/>
            <person name="Bailey B.A."/>
        </authorList>
    </citation>
    <scope>NUCLEOTIDE SEQUENCE [LARGE SCALE GENOMIC DNA]</scope>
    <source>
        <strain evidence="2 3">CT2</strain>
    </source>
</reference>
<protein>
    <submittedName>
        <fullName evidence="2">Uncharacterized protein</fullName>
    </submittedName>
</protein>